<feature type="region of interest" description="Disordered" evidence="1">
    <location>
        <begin position="42"/>
        <end position="77"/>
    </location>
</feature>
<gene>
    <name evidence="2" type="ORF">HYPBUDRAFT_222687</name>
</gene>
<sequence length="121" mass="13603">MYTIRLVYYQAILPGYTARLYCQACILADQQGSRAAEQQAECCRSSPNRNPDRRGTGGDRVVTCRRPNRGPAPKAVRTDSKIRLKIFQQRKNGQHKSSQVDPPILPAGGLIGWRYLLPSRC</sequence>
<accession>A0A1E4RFV6</accession>
<protein>
    <submittedName>
        <fullName evidence="2">Uncharacterized protein</fullName>
    </submittedName>
</protein>
<dbReference type="Proteomes" id="UP000095085">
    <property type="component" value="Unassembled WGS sequence"/>
</dbReference>
<dbReference type="GeneID" id="30997655"/>
<proteinExistence type="predicted"/>
<reference evidence="3" key="1">
    <citation type="submission" date="2016-05" db="EMBL/GenBank/DDBJ databases">
        <title>Comparative genomics of biotechnologically important yeasts.</title>
        <authorList>
            <consortium name="DOE Joint Genome Institute"/>
            <person name="Riley R."/>
            <person name="Haridas S."/>
            <person name="Wolfe K.H."/>
            <person name="Lopes M.R."/>
            <person name="Hittinger C.T."/>
            <person name="Goker M."/>
            <person name="Salamov A."/>
            <person name="Wisecaver J."/>
            <person name="Long T.M."/>
            <person name="Aerts A.L."/>
            <person name="Barry K."/>
            <person name="Choi C."/>
            <person name="Clum A."/>
            <person name="Coughlan A.Y."/>
            <person name="Deshpande S."/>
            <person name="Douglass A.P."/>
            <person name="Hanson S.J."/>
            <person name="Klenk H.-P."/>
            <person name="Labutti K."/>
            <person name="Lapidus A."/>
            <person name="Lindquist E."/>
            <person name="Lipzen A."/>
            <person name="Meier-Kolthoff J.P."/>
            <person name="Ohm R.A."/>
            <person name="Otillar R.P."/>
            <person name="Pangilinan J."/>
            <person name="Peng Y."/>
            <person name="Rokas A."/>
            <person name="Rosa C.A."/>
            <person name="Scheuner C."/>
            <person name="Sibirny A.A."/>
            <person name="Slot J.C."/>
            <person name="Stielow J.B."/>
            <person name="Sun H."/>
            <person name="Kurtzman C.P."/>
            <person name="Blackwell M."/>
            <person name="Grigoriev I.V."/>
            <person name="Jeffries T.W."/>
        </authorList>
    </citation>
    <scope>NUCLEOTIDE SEQUENCE [LARGE SCALE GENOMIC DNA]</scope>
    <source>
        <strain evidence="3">NRRL Y-1933</strain>
    </source>
</reference>
<organism evidence="2 3">
    <name type="scientific">Hyphopichia burtonii NRRL Y-1933</name>
    <dbReference type="NCBI Taxonomy" id="984485"/>
    <lineage>
        <taxon>Eukaryota</taxon>
        <taxon>Fungi</taxon>
        <taxon>Dikarya</taxon>
        <taxon>Ascomycota</taxon>
        <taxon>Saccharomycotina</taxon>
        <taxon>Pichiomycetes</taxon>
        <taxon>Debaryomycetaceae</taxon>
        <taxon>Hyphopichia</taxon>
    </lineage>
</organism>
<dbReference type="EMBL" id="KV454543">
    <property type="protein sequence ID" value="ODV66137.1"/>
    <property type="molecule type" value="Genomic_DNA"/>
</dbReference>
<dbReference type="AlphaFoldDB" id="A0A1E4RFV6"/>
<dbReference type="RefSeq" id="XP_020075204.1">
    <property type="nucleotide sequence ID" value="XM_020223106.1"/>
</dbReference>
<evidence type="ECO:0000313" key="3">
    <source>
        <dbReference type="Proteomes" id="UP000095085"/>
    </source>
</evidence>
<name>A0A1E4RFV6_9ASCO</name>
<evidence type="ECO:0000313" key="2">
    <source>
        <dbReference type="EMBL" id="ODV66137.1"/>
    </source>
</evidence>
<keyword evidence="3" id="KW-1185">Reference proteome</keyword>
<evidence type="ECO:0000256" key="1">
    <source>
        <dbReference type="SAM" id="MobiDB-lite"/>
    </source>
</evidence>